<protein>
    <submittedName>
        <fullName evidence="1">Uncharacterized protein</fullName>
    </submittedName>
</protein>
<organism evidence="1 2">
    <name type="scientific">Parapedobacter defluvii</name>
    <dbReference type="NCBI Taxonomy" id="2045106"/>
    <lineage>
        <taxon>Bacteria</taxon>
        <taxon>Pseudomonadati</taxon>
        <taxon>Bacteroidota</taxon>
        <taxon>Sphingobacteriia</taxon>
        <taxon>Sphingobacteriales</taxon>
        <taxon>Sphingobacteriaceae</taxon>
        <taxon>Parapedobacter</taxon>
    </lineage>
</organism>
<dbReference type="Proteomes" id="UP000597338">
    <property type="component" value="Unassembled WGS sequence"/>
</dbReference>
<accession>A0ABQ1MCU6</accession>
<comment type="caution">
    <text evidence="1">The sequence shown here is derived from an EMBL/GenBank/DDBJ whole genome shotgun (WGS) entry which is preliminary data.</text>
</comment>
<name>A0ABQ1MCU6_9SPHI</name>
<evidence type="ECO:0000313" key="2">
    <source>
        <dbReference type="Proteomes" id="UP000597338"/>
    </source>
</evidence>
<dbReference type="EMBL" id="BMIK01000012">
    <property type="protein sequence ID" value="GGC38000.1"/>
    <property type="molecule type" value="Genomic_DNA"/>
</dbReference>
<sequence>MIENIKYLPRKTIIQLFNEVFDQLPEILADVAPDGWESSAYYPLFHFSPEEEGLKALLNELTKVQYRQRFGVLTHQDTHIVDFESLTKNFKFTYRPQPFDPEQELCSLFVDALSCMCHDGKFYHKDSDFFYEVNPPVVQKAAEIVARDKGIVTEKPYQLPFIPWEKRILIHEANLMPLMRHLFKALPATDFTWEYLDYEAFDFIEYCNTYQSGNQEQREPYYASKRDRELGITSIPNLDDYFKQVEKELPSDAVVAYSDTFGKWPEGFPPAKDHYLRWYKKFKRIQPD</sequence>
<dbReference type="RefSeq" id="WP_188752519.1">
    <property type="nucleotide sequence ID" value="NZ_BMIK01000012.1"/>
</dbReference>
<keyword evidence="2" id="KW-1185">Reference proteome</keyword>
<evidence type="ECO:0000313" key="1">
    <source>
        <dbReference type="EMBL" id="GGC38000.1"/>
    </source>
</evidence>
<gene>
    <name evidence="1" type="ORF">GCM10011386_32630</name>
</gene>
<reference evidence="2" key="1">
    <citation type="journal article" date="2019" name="Int. J. Syst. Evol. Microbiol.">
        <title>The Global Catalogue of Microorganisms (GCM) 10K type strain sequencing project: providing services to taxonomists for standard genome sequencing and annotation.</title>
        <authorList>
            <consortium name="The Broad Institute Genomics Platform"/>
            <consortium name="The Broad Institute Genome Sequencing Center for Infectious Disease"/>
            <person name="Wu L."/>
            <person name="Ma J."/>
        </authorList>
    </citation>
    <scope>NUCLEOTIDE SEQUENCE [LARGE SCALE GENOMIC DNA]</scope>
    <source>
        <strain evidence="2">CGMCC 1.15342</strain>
    </source>
</reference>
<proteinExistence type="predicted"/>